<dbReference type="EMBL" id="BMAT01006182">
    <property type="protein sequence ID" value="GFS07965.1"/>
    <property type="molecule type" value="Genomic_DNA"/>
</dbReference>
<feature type="compositionally biased region" description="Polar residues" evidence="3">
    <location>
        <begin position="458"/>
        <end position="471"/>
    </location>
</feature>
<dbReference type="PROSITE" id="PS51450">
    <property type="entry name" value="LRR"/>
    <property type="match status" value="4"/>
</dbReference>
<feature type="compositionally biased region" description="Polar residues" evidence="3">
    <location>
        <begin position="404"/>
        <end position="418"/>
    </location>
</feature>
<feature type="region of interest" description="Disordered" evidence="3">
    <location>
        <begin position="452"/>
        <end position="471"/>
    </location>
</feature>
<reference evidence="6 7" key="1">
    <citation type="journal article" date="2021" name="Elife">
        <title>Chloroplast acquisition without the gene transfer in kleptoplastic sea slugs, Plakobranchus ocellatus.</title>
        <authorList>
            <person name="Maeda T."/>
            <person name="Takahashi S."/>
            <person name="Yoshida T."/>
            <person name="Shimamura S."/>
            <person name="Takaki Y."/>
            <person name="Nagai Y."/>
            <person name="Toyoda A."/>
            <person name="Suzuki Y."/>
            <person name="Arimoto A."/>
            <person name="Ishii H."/>
            <person name="Satoh N."/>
            <person name="Nishiyama T."/>
            <person name="Hasebe M."/>
            <person name="Maruyama T."/>
            <person name="Minagawa J."/>
            <person name="Obokata J."/>
            <person name="Shigenobu S."/>
        </authorList>
    </citation>
    <scope>NUCLEOTIDE SEQUENCE [LARGE SCALE GENOMIC DNA]</scope>
</reference>
<evidence type="ECO:0000256" key="5">
    <source>
        <dbReference type="SAM" id="SignalP"/>
    </source>
</evidence>
<organism evidence="6 7">
    <name type="scientific">Elysia marginata</name>
    <dbReference type="NCBI Taxonomy" id="1093978"/>
    <lineage>
        <taxon>Eukaryota</taxon>
        <taxon>Metazoa</taxon>
        <taxon>Spiralia</taxon>
        <taxon>Lophotrochozoa</taxon>
        <taxon>Mollusca</taxon>
        <taxon>Gastropoda</taxon>
        <taxon>Heterobranchia</taxon>
        <taxon>Euthyneura</taxon>
        <taxon>Panpulmonata</taxon>
        <taxon>Sacoglossa</taxon>
        <taxon>Placobranchoidea</taxon>
        <taxon>Plakobranchidae</taxon>
        <taxon>Elysia</taxon>
    </lineage>
</organism>
<accession>A0AAV4ID26</accession>
<evidence type="ECO:0000256" key="4">
    <source>
        <dbReference type="SAM" id="Phobius"/>
    </source>
</evidence>
<sequence length="483" mass="53679">MKLQTTVLVLWVGAHFIASVTSGKTCEEGFQWIVCDRVSRETIFNGTHSLTSYNRIEIRDSNIDPLRPEEWTALSHAVIINITKTDLKELPTSGFRNFPCLGLLRIIDSFIEVIPPGAFPNTIDTKVSHCSNDGINTKSKLVYLDLGNNRIHTIEDNSLMAAALKTLYLNDNKIKDIAGKFKFLSGLRTLSLEGNNIESLERSSLQGLINLKSLYLASNAITHISDDAFYHTKLLHTIGLSGNRITSLAWIFRENQLSTVLGDLFMALPVLKKLNLGGNPLQCSEDWTYLRQKYPRKLYLHDIKCRPSQTVTKKSAENNVSNLQTPRHFELFTSPLLVTNTTPSSTESRKSTDVKFPSTRNTTESRKSTDLNFPPIQNTTESRKSTDVNFPSTRNTTESRKSTDVNFPSTPDDSSRSQTTATAIVISVTLLVVCTVCAVTGFVLWRRKTKQGKEEIASQPTPGTAARYSSTGGVELALGLRDA</sequence>
<dbReference type="Pfam" id="PF13855">
    <property type="entry name" value="LRR_8"/>
    <property type="match status" value="1"/>
</dbReference>
<dbReference type="Proteomes" id="UP000762676">
    <property type="component" value="Unassembled WGS sequence"/>
</dbReference>
<dbReference type="SUPFAM" id="SSF52058">
    <property type="entry name" value="L domain-like"/>
    <property type="match status" value="1"/>
</dbReference>
<keyword evidence="1" id="KW-0433">Leucine-rich repeat</keyword>
<evidence type="ECO:0000313" key="7">
    <source>
        <dbReference type="Proteomes" id="UP000762676"/>
    </source>
</evidence>
<evidence type="ECO:0000256" key="3">
    <source>
        <dbReference type="SAM" id="MobiDB-lite"/>
    </source>
</evidence>
<keyword evidence="4" id="KW-0472">Membrane</keyword>
<dbReference type="PANTHER" id="PTHR24366">
    <property type="entry name" value="IG(IMMUNOGLOBULIN) AND LRR(LEUCINE RICH REPEAT) DOMAINS"/>
    <property type="match status" value="1"/>
</dbReference>
<keyword evidence="4" id="KW-1133">Transmembrane helix</keyword>
<evidence type="ECO:0000256" key="2">
    <source>
        <dbReference type="ARBA" id="ARBA00022737"/>
    </source>
</evidence>
<comment type="caution">
    <text evidence="6">The sequence shown here is derived from an EMBL/GenBank/DDBJ whole genome shotgun (WGS) entry which is preliminary data.</text>
</comment>
<evidence type="ECO:0000256" key="1">
    <source>
        <dbReference type="ARBA" id="ARBA00022614"/>
    </source>
</evidence>
<keyword evidence="4" id="KW-0812">Transmembrane</keyword>
<name>A0AAV4ID26_9GAST</name>
<protein>
    <submittedName>
        <fullName evidence="6">Leucine-rich repeat-containing protein 4</fullName>
    </submittedName>
</protein>
<dbReference type="PANTHER" id="PTHR24366:SF170">
    <property type="entry name" value="RE50361P"/>
    <property type="match status" value="1"/>
</dbReference>
<dbReference type="InterPro" id="IPR001611">
    <property type="entry name" value="Leu-rich_rpt"/>
</dbReference>
<keyword evidence="2" id="KW-0677">Repeat</keyword>
<feature type="transmembrane region" description="Helical" evidence="4">
    <location>
        <begin position="423"/>
        <end position="445"/>
    </location>
</feature>
<evidence type="ECO:0000313" key="6">
    <source>
        <dbReference type="EMBL" id="GFS07965.1"/>
    </source>
</evidence>
<feature type="region of interest" description="Disordered" evidence="3">
    <location>
        <begin position="340"/>
        <end position="418"/>
    </location>
</feature>
<dbReference type="SMART" id="SM00365">
    <property type="entry name" value="LRR_SD22"/>
    <property type="match status" value="4"/>
</dbReference>
<dbReference type="InterPro" id="IPR032675">
    <property type="entry name" value="LRR_dom_sf"/>
</dbReference>
<dbReference type="AlphaFoldDB" id="A0AAV4ID26"/>
<proteinExistence type="predicted"/>
<dbReference type="SMART" id="SM00369">
    <property type="entry name" value="LRR_TYP"/>
    <property type="match status" value="4"/>
</dbReference>
<gene>
    <name evidence="6" type="ORF">ElyMa_003003400</name>
</gene>
<dbReference type="InterPro" id="IPR003591">
    <property type="entry name" value="Leu-rich_rpt_typical-subtyp"/>
</dbReference>
<feature type="compositionally biased region" description="Polar residues" evidence="3">
    <location>
        <begin position="387"/>
        <end position="396"/>
    </location>
</feature>
<dbReference type="Gene3D" id="3.80.10.10">
    <property type="entry name" value="Ribonuclease Inhibitor"/>
    <property type="match status" value="3"/>
</dbReference>
<feature type="chain" id="PRO_5043663234" evidence="5">
    <location>
        <begin position="23"/>
        <end position="483"/>
    </location>
</feature>
<keyword evidence="5" id="KW-0732">Signal</keyword>
<keyword evidence="7" id="KW-1185">Reference proteome</keyword>
<feature type="signal peptide" evidence="5">
    <location>
        <begin position="1"/>
        <end position="22"/>
    </location>
</feature>